<dbReference type="Proteomes" id="UP001606300">
    <property type="component" value="Unassembled WGS sequence"/>
</dbReference>
<keyword evidence="2" id="KW-1133">Transmembrane helix</keyword>
<gene>
    <name evidence="3" type="ORF">ACG02S_15810</name>
</gene>
<name>A0ABW7EPF5_9BURK</name>
<keyword evidence="2" id="KW-0812">Transmembrane</keyword>
<feature type="transmembrane region" description="Helical" evidence="2">
    <location>
        <begin position="6"/>
        <end position="28"/>
    </location>
</feature>
<evidence type="ECO:0000256" key="2">
    <source>
        <dbReference type="SAM" id="Phobius"/>
    </source>
</evidence>
<dbReference type="EMBL" id="JBIGHY010000005">
    <property type="protein sequence ID" value="MFG6415364.1"/>
    <property type="molecule type" value="Genomic_DNA"/>
</dbReference>
<accession>A0ABW7EPF5</accession>
<proteinExistence type="predicted"/>
<feature type="coiled-coil region" evidence="1">
    <location>
        <begin position="46"/>
        <end position="73"/>
    </location>
</feature>
<keyword evidence="2" id="KW-0472">Membrane</keyword>
<protein>
    <recommendedName>
        <fullName evidence="5">DUF1043 family protein</fullName>
    </recommendedName>
</protein>
<reference evidence="3 4" key="1">
    <citation type="submission" date="2024-09" db="EMBL/GenBank/DDBJ databases">
        <title>Novel species of the genus Pelomonas and Roseateles isolated from streams.</title>
        <authorList>
            <person name="Lu H."/>
        </authorList>
    </citation>
    <scope>NUCLEOTIDE SEQUENCE [LARGE SCALE GENOMIC DNA]</scope>
    <source>
        <strain evidence="3 4">DC23W</strain>
    </source>
</reference>
<evidence type="ECO:0000313" key="4">
    <source>
        <dbReference type="Proteomes" id="UP001606300"/>
    </source>
</evidence>
<dbReference type="RefSeq" id="WP_394471430.1">
    <property type="nucleotide sequence ID" value="NZ_JBIGHY010000005.1"/>
</dbReference>
<comment type="caution">
    <text evidence="3">The sequence shown here is derived from an EMBL/GenBank/DDBJ whole genome shotgun (WGS) entry which is preliminary data.</text>
</comment>
<organism evidence="3 4">
    <name type="scientific">Pelomonas dachongensis</name>
    <dbReference type="NCBI Taxonomy" id="3299029"/>
    <lineage>
        <taxon>Bacteria</taxon>
        <taxon>Pseudomonadati</taxon>
        <taxon>Pseudomonadota</taxon>
        <taxon>Betaproteobacteria</taxon>
        <taxon>Burkholderiales</taxon>
        <taxon>Sphaerotilaceae</taxon>
        <taxon>Roseateles</taxon>
    </lineage>
</organism>
<evidence type="ECO:0000313" key="3">
    <source>
        <dbReference type="EMBL" id="MFG6415364.1"/>
    </source>
</evidence>
<evidence type="ECO:0000256" key="1">
    <source>
        <dbReference type="SAM" id="Coils"/>
    </source>
</evidence>
<sequence length="127" mass="13807">MENFQVLSLIVGFVLGAVLAAGGVFIWLSRQAKLLQQRLQQTELARQQGGQQLTQARKQVEQLQRDCHELRLAVRPAPRPAPAPEVVPDAAEATRRYAEALLKPAAAPEPGTQAFKDTVVLSRGSGD</sequence>
<keyword evidence="1" id="KW-0175">Coiled coil</keyword>
<keyword evidence="4" id="KW-1185">Reference proteome</keyword>
<evidence type="ECO:0008006" key="5">
    <source>
        <dbReference type="Google" id="ProtNLM"/>
    </source>
</evidence>